<dbReference type="InterPro" id="IPR048809">
    <property type="entry name" value="GspA_C39-like"/>
</dbReference>
<dbReference type="AlphaFoldDB" id="A0AAE4E284"/>
<feature type="domain" description="Peptidoglycan binding-like" evidence="1">
    <location>
        <begin position="415"/>
        <end position="463"/>
    </location>
</feature>
<gene>
    <name evidence="3" type="ORF">MX989_22115</name>
</gene>
<dbReference type="Gene3D" id="3.90.70.10">
    <property type="entry name" value="Cysteine proteinases"/>
    <property type="match status" value="1"/>
</dbReference>
<proteinExistence type="predicted"/>
<dbReference type="InterPro" id="IPR036366">
    <property type="entry name" value="PGBDSf"/>
</dbReference>
<comment type="caution">
    <text evidence="3">The sequence shown here is derived from an EMBL/GenBank/DDBJ whole genome shotgun (WGS) entry which is preliminary data.</text>
</comment>
<dbReference type="RefSeq" id="WP_310822948.1">
    <property type="nucleotide sequence ID" value="NZ_JALLIR010000001.1"/>
</dbReference>
<reference evidence="3" key="1">
    <citation type="submission" date="2022-11" db="EMBL/GenBank/DDBJ databases">
        <title>blaNDM-1 and qnrB1 co-producing ST413 Enterobacter.</title>
        <authorList>
            <person name="Halder G."/>
            <person name="Chaudhuri B."/>
            <person name="Dutta S."/>
        </authorList>
    </citation>
    <scope>NUCLEOTIDE SEQUENCE</scope>
    <source>
        <strain evidence="3">PEER684</strain>
    </source>
</reference>
<dbReference type="SUPFAM" id="SSF52540">
    <property type="entry name" value="P-loop containing nucleoside triphosphate hydrolases"/>
    <property type="match status" value="1"/>
</dbReference>
<dbReference type="EMBL" id="JALLIR010000001">
    <property type="protein sequence ID" value="MDR9948751.1"/>
    <property type="molecule type" value="Genomic_DNA"/>
</dbReference>
<sequence>MDEFNAIYTTRHRLLRRALISTLNNEQWLILHGAKGAGKSLLAQGIVAAWAHRALTLGLLSRKGYQQEWIVLADTQIEGSLTGRVFSFGALWSGLSGVMGEMKEDTPLFVLEDGQRAGNRLVSTVQDFIAIMPNARLLLTGTFGHRLQHRLRKLHPVWFEIPFPDKEDCREVIAAHADIEREESGVLAERFVREVMRRCRGNLHLVARTGEFIRRNKEEQAAVAPALQQAALRYLPATHHPRRTCLALIVVAVLCGAAGRYFSHPLSRWLPEPESLLSVALSRPASPPLTLTSEIMSTSESLALLYRVWGYEVDNGEAWCDQAYRDGMACLSGNDTLETLQYQGLPWIATLEMETLLLPVVVIGGGDKTFTVLTGSHTWIVDKTWFSTVWTGSSTRMWKPSPEGNASITRKSSPDDIVWLDTMLSRLLNVEAEGTGEWSPLLAEKVRQFQTQHKIKADGVMGQLSLIRLWQALGESPTLTQDEEKR</sequence>
<name>A0AAE4E284_9ENTR</name>
<dbReference type="InterPro" id="IPR027417">
    <property type="entry name" value="P-loop_NTPase"/>
</dbReference>
<accession>A0AAE4E284</accession>
<evidence type="ECO:0000313" key="3">
    <source>
        <dbReference type="EMBL" id="MDR9948751.1"/>
    </source>
</evidence>
<dbReference type="Proteomes" id="UP001185068">
    <property type="component" value="Unassembled WGS sequence"/>
</dbReference>
<organism evidence="3 4">
    <name type="scientific">Enterobacter sichuanensis</name>
    <dbReference type="NCBI Taxonomy" id="2071710"/>
    <lineage>
        <taxon>Bacteria</taxon>
        <taxon>Pseudomonadati</taxon>
        <taxon>Pseudomonadota</taxon>
        <taxon>Gammaproteobacteria</taxon>
        <taxon>Enterobacterales</taxon>
        <taxon>Enterobacteriaceae</taxon>
        <taxon>Enterobacter</taxon>
        <taxon>Enterobacter cloacae complex</taxon>
    </lineage>
</organism>
<dbReference type="Pfam" id="PF21327">
    <property type="entry name" value="GspA_C39-like"/>
    <property type="match status" value="1"/>
</dbReference>
<evidence type="ECO:0000259" key="1">
    <source>
        <dbReference type="Pfam" id="PF01471"/>
    </source>
</evidence>
<evidence type="ECO:0000313" key="4">
    <source>
        <dbReference type="Proteomes" id="UP001185068"/>
    </source>
</evidence>
<protein>
    <submittedName>
        <fullName evidence="3">Peptidoglycan-binding domain-containing protein</fullName>
    </submittedName>
</protein>
<dbReference type="InterPro" id="IPR036365">
    <property type="entry name" value="PGBD-like_sf"/>
</dbReference>
<dbReference type="Pfam" id="PF01471">
    <property type="entry name" value="PG_binding_1"/>
    <property type="match status" value="1"/>
</dbReference>
<dbReference type="Gene3D" id="1.10.101.10">
    <property type="entry name" value="PGBD-like superfamily/PGBD"/>
    <property type="match status" value="1"/>
</dbReference>
<dbReference type="InterPro" id="IPR002477">
    <property type="entry name" value="Peptidoglycan-bd-like"/>
</dbReference>
<feature type="domain" description="General secretion pathway protein A peptidase C39-like" evidence="2">
    <location>
        <begin position="305"/>
        <end position="398"/>
    </location>
</feature>
<evidence type="ECO:0000259" key="2">
    <source>
        <dbReference type="Pfam" id="PF21327"/>
    </source>
</evidence>
<dbReference type="SUPFAM" id="SSF47090">
    <property type="entry name" value="PGBD-like"/>
    <property type="match status" value="1"/>
</dbReference>